<evidence type="ECO:0000256" key="1">
    <source>
        <dbReference type="SAM" id="MobiDB-lite"/>
    </source>
</evidence>
<dbReference type="Proteomes" id="UP001642501">
    <property type="component" value="Unassembled WGS sequence"/>
</dbReference>
<evidence type="ECO:0000313" key="2">
    <source>
        <dbReference type="EMBL" id="CAK7266406.1"/>
    </source>
</evidence>
<evidence type="ECO:0000313" key="3">
    <source>
        <dbReference type="Proteomes" id="UP001642501"/>
    </source>
</evidence>
<feature type="region of interest" description="Disordered" evidence="1">
    <location>
        <begin position="552"/>
        <end position="579"/>
    </location>
</feature>
<dbReference type="PANTHER" id="PTHR13379">
    <property type="entry name" value="UNCHARACTERIZED DUF1308"/>
    <property type="match status" value="1"/>
</dbReference>
<reference evidence="2 3" key="1">
    <citation type="submission" date="2024-01" db="EMBL/GenBank/DDBJ databases">
        <authorList>
            <person name="Allen C."/>
            <person name="Tagirdzhanova G."/>
        </authorList>
    </citation>
    <scope>NUCLEOTIDE SEQUENCE [LARGE SCALE GENOMIC DNA]</scope>
    <source>
        <strain evidence="2 3">CBS 573.63</strain>
    </source>
</reference>
<feature type="compositionally biased region" description="Basic and acidic residues" evidence="1">
    <location>
        <begin position="557"/>
        <end position="567"/>
    </location>
</feature>
<keyword evidence="3" id="KW-1185">Reference proteome</keyword>
<accession>A0ABP0DDW2</accession>
<dbReference type="EMBL" id="CAWUOM010000025">
    <property type="protein sequence ID" value="CAK7266406.1"/>
    <property type="molecule type" value="Genomic_DNA"/>
</dbReference>
<evidence type="ECO:0008006" key="4">
    <source>
        <dbReference type="Google" id="ProtNLM"/>
    </source>
</evidence>
<protein>
    <recommendedName>
        <fullName evidence="4">DUF1308 domain-containing protein</fullName>
    </recommendedName>
</protein>
<gene>
    <name evidence="2" type="ORF">SEPCBS57363_002072</name>
</gene>
<name>A0ABP0DDW2_9PEZI</name>
<feature type="compositionally biased region" description="Polar residues" evidence="1">
    <location>
        <begin position="570"/>
        <end position="579"/>
    </location>
</feature>
<organism evidence="2 3">
    <name type="scientific">Sporothrix epigloea</name>
    <dbReference type="NCBI Taxonomy" id="1892477"/>
    <lineage>
        <taxon>Eukaryota</taxon>
        <taxon>Fungi</taxon>
        <taxon>Dikarya</taxon>
        <taxon>Ascomycota</taxon>
        <taxon>Pezizomycotina</taxon>
        <taxon>Sordariomycetes</taxon>
        <taxon>Sordariomycetidae</taxon>
        <taxon>Ophiostomatales</taxon>
        <taxon>Ophiostomataceae</taxon>
        <taxon>Sporothrix</taxon>
    </lineage>
</organism>
<sequence length="579" mass="64529">MESEYLIPNVSASSTPCPVDDSPAGLVTRWTALINEYEAFQDALRACMRQPYWPGVRPYITMLQVEARQAERLEEKARHGDHDNESWRGEYRLAATTLAAKEGMWRIIKTSRGVLALERRFPKPAVRCSRKKLAEGCVDKKMMPSLAGSRHEGTFVNAVVDNGREWLRVLTTTSAQLISELAENGWEWGEEEEETDGQLQDIADMSLVKMVHCLIEAAQTNRCKGAYSRICIILTRIEEAEDGVELADKEALQRGTEIARYLGRVRRGFAAYTAQLPPDIDGKHVSVSIHSAQDPRTKAQPPKDADDWLQQLLPDVADRLTATVNIDTSILISLASDITHDSVPVEPWHPPQRRDEMSREAKNPGHVLKTLMDEALRGRRLVCTKEAATAFRIMVHDMAQPSEQKRARCLLGDMSDGDGAAVDRMALVQQYRALSKYPDAIPDDLMLPIKVQETAWGLEEIKRASCLSGLPSLATDSLPPSLPAVAYRVAQEMAGLNPTLAVFFFGWAAGHTTITTNLVARNKIAQLLERYRTSSFDRGPLVWVCRTARSLNGTNPRDGRRDGKEKPIQTPISTVPVTK</sequence>
<proteinExistence type="predicted"/>
<comment type="caution">
    <text evidence="2">The sequence shown here is derived from an EMBL/GenBank/DDBJ whole genome shotgun (WGS) entry which is preliminary data.</text>
</comment>
<dbReference type="PANTHER" id="PTHR13379:SF0">
    <property type="entry name" value="UPF0415 PROTEIN C7ORF25"/>
    <property type="match status" value="1"/>
</dbReference>